<evidence type="ECO:0000313" key="8">
    <source>
        <dbReference type="Proteomes" id="UP001056201"/>
    </source>
</evidence>
<sequence>MRATLLLALCLGLLGPATALAQTAKVLRVAFNSAETGFDPARVSDLYSRTLIAHIFEAPLEYDPLARPPLLRPRTAQAMPEHSADYRTWTLKIRPGIHFAPDPAFGGQPRELVAQDYVYSFKRFADPVTASPVWSYLDSFGLVGLAELRERALQRQQPFDYEREIAGVRALDRYTLQFNLREPRPRFAYLLATSDVFGAVAREVVERYGNTIAEHPVGTGPFLLQQWRRSSRVVLARNPGYRDVRYDAQPAPDDAAGQAVLARLKGRQLPMVDEVQVSMIDEEQPRWLSFLNGQLDALAGAYGSLPGSFAPTAVPNGQLAPHLAKRGIVMQRQVNADVILTLFNMEHPLVGGLAPEKVALRRAIALAMDTEREARQIRRGLAVPAQSVMLPHGSGYDPQFKSENGDHDPARARALLEVYGYRDRDGDGYREQPDGQPLVLEMSTQPDQIYRQFDEQFQRDMQAVGLRVRFLTGQWPEQLKQARAGKLMLWMLGNTASSPDGQDVLQRLYGPMAGGQNLARFRLPAFDALYARLSALPDGPEREALFQQARLLSVAYMPYKASVHRISVDLLHPWVIGYRRPLFWNDWWHRVDLDAAARQAAGINPAHAP</sequence>
<name>A0ABY4SAL7_AQUTE</name>
<dbReference type="InterPro" id="IPR039424">
    <property type="entry name" value="SBP_5"/>
</dbReference>
<accession>A0ABY4SAL7</accession>
<dbReference type="Pfam" id="PF00496">
    <property type="entry name" value="SBP_bac_5"/>
    <property type="match status" value="1"/>
</dbReference>
<dbReference type="Gene3D" id="3.10.105.10">
    <property type="entry name" value="Dipeptide-binding Protein, Domain 3"/>
    <property type="match status" value="1"/>
</dbReference>
<feature type="domain" description="Solute-binding protein family 5" evidence="6">
    <location>
        <begin position="72"/>
        <end position="511"/>
    </location>
</feature>
<keyword evidence="8" id="KW-1185">Reference proteome</keyword>
<dbReference type="PANTHER" id="PTHR30290">
    <property type="entry name" value="PERIPLASMIC BINDING COMPONENT OF ABC TRANSPORTER"/>
    <property type="match status" value="1"/>
</dbReference>
<keyword evidence="3" id="KW-0813">Transport</keyword>
<reference evidence="7" key="1">
    <citation type="submission" date="2022-05" db="EMBL/GenBank/DDBJ databases">
        <title>An RpoN-dependent PEP-CTERM gene is involved in floc formation of an Aquincola tertiaricarbonis strain.</title>
        <authorList>
            <person name="Qiu D."/>
            <person name="Xia M."/>
        </authorList>
    </citation>
    <scope>NUCLEOTIDE SEQUENCE</scope>
    <source>
        <strain evidence="7">RN12</strain>
    </source>
</reference>
<dbReference type="InterPro" id="IPR030678">
    <property type="entry name" value="Peptide/Ni-bd"/>
</dbReference>
<organism evidence="7 8">
    <name type="scientific">Aquincola tertiaricarbonis</name>
    <dbReference type="NCBI Taxonomy" id="391953"/>
    <lineage>
        <taxon>Bacteria</taxon>
        <taxon>Pseudomonadati</taxon>
        <taxon>Pseudomonadota</taxon>
        <taxon>Betaproteobacteria</taxon>
        <taxon>Burkholderiales</taxon>
        <taxon>Sphaerotilaceae</taxon>
        <taxon>Aquincola</taxon>
    </lineage>
</organism>
<evidence type="ECO:0000256" key="1">
    <source>
        <dbReference type="ARBA" id="ARBA00004196"/>
    </source>
</evidence>
<feature type="signal peptide" evidence="5">
    <location>
        <begin position="1"/>
        <end position="21"/>
    </location>
</feature>
<protein>
    <submittedName>
        <fullName evidence="7">ABC transporter substrate-binding protein</fullName>
    </submittedName>
</protein>
<dbReference type="PIRSF" id="PIRSF002741">
    <property type="entry name" value="MppA"/>
    <property type="match status" value="1"/>
</dbReference>
<feature type="chain" id="PRO_5045582682" evidence="5">
    <location>
        <begin position="22"/>
        <end position="609"/>
    </location>
</feature>
<evidence type="ECO:0000256" key="2">
    <source>
        <dbReference type="ARBA" id="ARBA00005695"/>
    </source>
</evidence>
<dbReference type="SUPFAM" id="SSF53850">
    <property type="entry name" value="Periplasmic binding protein-like II"/>
    <property type="match status" value="1"/>
</dbReference>
<dbReference type="InterPro" id="IPR000914">
    <property type="entry name" value="SBP_5_dom"/>
</dbReference>
<comment type="subcellular location">
    <subcellularLocation>
        <location evidence="1">Cell envelope</location>
    </subcellularLocation>
</comment>
<proteinExistence type="inferred from homology"/>
<keyword evidence="4 5" id="KW-0732">Signal</keyword>
<comment type="similarity">
    <text evidence="2">Belongs to the bacterial solute-binding protein 5 family.</text>
</comment>
<evidence type="ECO:0000256" key="4">
    <source>
        <dbReference type="ARBA" id="ARBA00022729"/>
    </source>
</evidence>
<evidence type="ECO:0000259" key="6">
    <source>
        <dbReference type="Pfam" id="PF00496"/>
    </source>
</evidence>
<evidence type="ECO:0000256" key="3">
    <source>
        <dbReference type="ARBA" id="ARBA00022448"/>
    </source>
</evidence>
<gene>
    <name evidence="7" type="ORF">MW290_15415</name>
</gene>
<dbReference type="Gene3D" id="3.40.190.10">
    <property type="entry name" value="Periplasmic binding protein-like II"/>
    <property type="match status" value="1"/>
</dbReference>
<dbReference type="EMBL" id="CP097636">
    <property type="protein sequence ID" value="URI10402.1"/>
    <property type="molecule type" value="Genomic_DNA"/>
</dbReference>
<evidence type="ECO:0000313" key="7">
    <source>
        <dbReference type="EMBL" id="URI10402.1"/>
    </source>
</evidence>
<dbReference type="RefSeq" id="WP_250198605.1">
    <property type="nucleotide sequence ID" value="NZ_CP097636.1"/>
</dbReference>
<evidence type="ECO:0000256" key="5">
    <source>
        <dbReference type="SAM" id="SignalP"/>
    </source>
</evidence>
<dbReference type="PANTHER" id="PTHR30290:SF10">
    <property type="entry name" value="PERIPLASMIC OLIGOPEPTIDE-BINDING PROTEIN-RELATED"/>
    <property type="match status" value="1"/>
</dbReference>
<dbReference type="Proteomes" id="UP001056201">
    <property type="component" value="Chromosome 2"/>
</dbReference>